<accession>A0A979FQ88</accession>
<keyword evidence="2" id="KW-0472">Membrane</keyword>
<dbReference type="GeneID" id="125178576"/>
<dbReference type="AlphaFoldDB" id="A0A979FQ88"/>
<keyword evidence="4" id="KW-1185">Reference proteome</keyword>
<dbReference type="SUPFAM" id="SSF56436">
    <property type="entry name" value="C-type lectin-like"/>
    <property type="match status" value="1"/>
</dbReference>
<feature type="signal peptide" evidence="3">
    <location>
        <begin position="1"/>
        <end position="20"/>
    </location>
</feature>
<feature type="region of interest" description="Disordered" evidence="1">
    <location>
        <begin position="140"/>
        <end position="161"/>
    </location>
</feature>
<keyword evidence="2" id="KW-0812">Transmembrane</keyword>
<gene>
    <name evidence="5" type="primary">LOC125178576</name>
</gene>
<organism evidence="4 5">
    <name type="scientific">Hyalella azteca</name>
    <name type="common">Amphipod</name>
    <dbReference type="NCBI Taxonomy" id="294128"/>
    <lineage>
        <taxon>Eukaryota</taxon>
        <taxon>Metazoa</taxon>
        <taxon>Ecdysozoa</taxon>
        <taxon>Arthropoda</taxon>
        <taxon>Crustacea</taxon>
        <taxon>Multicrustacea</taxon>
        <taxon>Malacostraca</taxon>
        <taxon>Eumalacostraca</taxon>
        <taxon>Peracarida</taxon>
        <taxon>Amphipoda</taxon>
        <taxon>Senticaudata</taxon>
        <taxon>Talitrida</taxon>
        <taxon>Talitroidea</taxon>
        <taxon>Hyalellidae</taxon>
        <taxon>Hyalella</taxon>
    </lineage>
</organism>
<name>A0A979FQ88_HYAAZ</name>
<proteinExistence type="predicted"/>
<dbReference type="KEGG" id="hazt:125178576"/>
<dbReference type="Gene3D" id="3.10.100.10">
    <property type="entry name" value="Mannose-Binding Protein A, subunit A"/>
    <property type="match status" value="1"/>
</dbReference>
<evidence type="ECO:0000256" key="3">
    <source>
        <dbReference type="SAM" id="SignalP"/>
    </source>
</evidence>
<protein>
    <submittedName>
        <fullName evidence="5">Uncharacterized protein LOC125178576</fullName>
    </submittedName>
</protein>
<dbReference type="RefSeq" id="XP_047738636.1">
    <property type="nucleotide sequence ID" value="XM_047882680.1"/>
</dbReference>
<feature type="chain" id="PRO_5038145762" evidence="3">
    <location>
        <begin position="21"/>
        <end position="272"/>
    </location>
</feature>
<evidence type="ECO:0000256" key="2">
    <source>
        <dbReference type="SAM" id="Phobius"/>
    </source>
</evidence>
<sequence length="272" mass="29311">MKVLLSLSLLCLLVVVLTKGQSRYLSQTSRMKVLLSLSLLCLLVVVLTKGAHQTYRLHYRGAALCATFTRRKASVNSVIRVRGPPQGHPASCTPASLRLHHGLSAFSYCEGETVDCILAASNYTVGSRATSGPSCLLYSSLPPPPPRPQGTKQFKLSSGTTSDGSVTSLSAQNLCAADGLQFAMIETANEHKQLLAQVGPEIRSRCTVSCLAWIWLDSNLHWVDGSVLNKCEVSADSPSASGSCAAQEWETMVVWQMPCTLRPVPVICQTYV</sequence>
<keyword evidence="3" id="KW-0732">Signal</keyword>
<evidence type="ECO:0000256" key="1">
    <source>
        <dbReference type="SAM" id="MobiDB-lite"/>
    </source>
</evidence>
<evidence type="ECO:0000313" key="4">
    <source>
        <dbReference type="Proteomes" id="UP000694843"/>
    </source>
</evidence>
<reference evidence="5" key="1">
    <citation type="submission" date="2025-08" db="UniProtKB">
        <authorList>
            <consortium name="RefSeq"/>
        </authorList>
    </citation>
    <scope>IDENTIFICATION</scope>
    <source>
        <tissue evidence="5">Whole organism</tissue>
    </source>
</reference>
<dbReference type="Proteomes" id="UP000694843">
    <property type="component" value="Unplaced"/>
</dbReference>
<evidence type="ECO:0000313" key="5">
    <source>
        <dbReference type="RefSeq" id="XP_047738636.1"/>
    </source>
</evidence>
<keyword evidence="2" id="KW-1133">Transmembrane helix</keyword>
<dbReference type="InterPro" id="IPR016186">
    <property type="entry name" value="C-type_lectin-like/link_sf"/>
</dbReference>
<dbReference type="InterPro" id="IPR016187">
    <property type="entry name" value="CTDL_fold"/>
</dbReference>
<feature type="transmembrane region" description="Helical" evidence="2">
    <location>
        <begin position="34"/>
        <end position="51"/>
    </location>
</feature>